<dbReference type="Proteomes" id="UP000789396">
    <property type="component" value="Unassembled WGS sequence"/>
</dbReference>
<protein>
    <submittedName>
        <fullName evidence="2">3469_t:CDS:1</fullName>
    </submittedName>
</protein>
<evidence type="ECO:0000313" key="3">
    <source>
        <dbReference type="Proteomes" id="UP000789396"/>
    </source>
</evidence>
<accession>A0A9N9FFE2</accession>
<feature type="region of interest" description="Disordered" evidence="1">
    <location>
        <begin position="22"/>
        <end position="53"/>
    </location>
</feature>
<organism evidence="2 3">
    <name type="scientific">Racocetra fulgida</name>
    <dbReference type="NCBI Taxonomy" id="60492"/>
    <lineage>
        <taxon>Eukaryota</taxon>
        <taxon>Fungi</taxon>
        <taxon>Fungi incertae sedis</taxon>
        <taxon>Mucoromycota</taxon>
        <taxon>Glomeromycotina</taxon>
        <taxon>Glomeromycetes</taxon>
        <taxon>Diversisporales</taxon>
        <taxon>Gigasporaceae</taxon>
        <taxon>Racocetra</taxon>
    </lineage>
</organism>
<reference evidence="2" key="1">
    <citation type="submission" date="2021-06" db="EMBL/GenBank/DDBJ databases">
        <authorList>
            <person name="Kallberg Y."/>
            <person name="Tangrot J."/>
            <person name="Rosling A."/>
        </authorList>
    </citation>
    <scope>NUCLEOTIDE SEQUENCE</scope>
    <source>
        <strain evidence="2">IN212</strain>
    </source>
</reference>
<dbReference type="EMBL" id="CAJVPZ010003451">
    <property type="protein sequence ID" value="CAG8530345.1"/>
    <property type="molecule type" value="Genomic_DNA"/>
</dbReference>
<evidence type="ECO:0000256" key="1">
    <source>
        <dbReference type="SAM" id="MobiDB-lite"/>
    </source>
</evidence>
<name>A0A9N9FFE2_9GLOM</name>
<comment type="caution">
    <text evidence="2">The sequence shown here is derived from an EMBL/GenBank/DDBJ whole genome shotgun (WGS) entry which is preliminary data.</text>
</comment>
<dbReference type="AlphaFoldDB" id="A0A9N9FFE2"/>
<sequence length="70" mass="7471">MTTTATNLVFQYSPFARGKARSLTCQGAPGDHNSRRSSLSTRPAQLSPPEGAVDSITASLSNDLIIHLEQ</sequence>
<evidence type="ECO:0000313" key="2">
    <source>
        <dbReference type="EMBL" id="CAG8530345.1"/>
    </source>
</evidence>
<proteinExistence type="predicted"/>
<gene>
    <name evidence="2" type="ORF">RFULGI_LOCUS3762</name>
</gene>
<keyword evidence="3" id="KW-1185">Reference proteome</keyword>